<name>A0A0F8XY69_9ZZZZ</name>
<comment type="caution">
    <text evidence="1">The sequence shown here is derived from an EMBL/GenBank/DDBJ whole genome shotgun (WGS) entry which is preliminary data.</text>
</comment>
<dbReference type="EMBL" id="LAZR01056554">
    <property type="protein sequence ID" value="KKK73938.1"/>
    <property type="molecule type" value="Genomic_DNA"/>
</dbReference>
<reference evidence="1" key="1">
    <citation type="journal article" date="2015" name="Nature">
        <title>Complex archaea that bridge the gap between prokaryotes and eukaryotes.</title>
        <authorList>
            <person name="Spang A."/>
            <person name="Saw J.H."/>
            <person name="Jorgensen S.L."/>
            <person name="Zaremba-Niedzwiedzka K."/>
            <person name="Martijn J."/>
            <person name="Lind A.E."/>
            <person name="van Eijk R."/>
            <person name="Schleper C."/>
            <person name="Guy L."/>
            <person name="Ettema T.J."/>
        </authorList>
    </citation>
    <scope>NUCLEOTIDE SEQUENCE</scope>
</reference>
<gene>
    <name evidence="1" type="ORF">LCGC14_2888800</name>
</gene>
<proteinExistence type="predicted"/>
<protein>
    <submittedName>
        <fullName evidence="1">Uncharacterized protein</fullName>
    </submittedName>
</protein>
<sequence>MLELVPKTQFSVVVPPKLLQEGYLVYFTGGWPSTHGAHREKLFRIDAVNQVPYDRFYIIPTGDYRDIDFSNGSGTFQESIYPENNLSLFEVLLGFKPGAFVSHWYIPSGKSVHQLEYAQMYPDITDTDKRYLGARLAKDSPYEDPQIKLYFIKDLAPLVMRLYCLAGVDYEKIMVGLVVNKCKLREIEAPTDDQKLKAKVIRYYDELRW</sequence>
<accession>A0A0F8XY69</accession>
<organism evidence="1">
    <name type="scientific">marine sediment metagenome</name>
    <dbReference type="NCBI Taxonomy" id="412755"/>
    <lineage>
        <taxon>unclassified sequences</taxon>
        <taxon>metagenomes</taxon>
        <taxon>ecological metagenomes</taxon>
    </lineage>
</organism>
<evidence type="ECO:0000313" key="1">
    <source>
        <dbReference type="EMBL" id="KKK73938.1"/>
    </source>
</evidence>
<dbReference type="AlphaFoldDB" id="A0A0F8XY69"/>